<evidence type="ECO:0000313" key="1">
    <source>
        <dbReference type="EMBL" id="CEM31469.1"/>
    </source>
</evidence>
<dbReference type="AlphaFoldDB" id="A0A0G4GMP7"/>
<dbReference type="InParanoid" id="A0A0G4GMP7"/>
<organism evidence="1 2">
    <name type="scientific">Vitrella brassicaformis (strain CCMP3155)</name>
    <dbReference type="NCBI Taxonomy" id="1169540"/>
    <lineage>
        <taxon>Eukaryota</taxon>
        <taxon>Sar</taxon>
        <taxon>Alveolata</taxon>
        <taxon>Colpodellida</taxon>
        <taxon>Vitrellaceae</taxon>
        <taxon>Vitrella</taxon>
    </lineage>
</organism>
<reference evidence="1 2" key="1">
    <citation type="submission" date="2014-11" db="EMBL/GenBank/DDBJ databases">
        <authorList>
            <person name="Zhu J."/>
            <person name="Qi W."/>
            <person name="Song R."/>
        </authorList>
    </citation>
    <scope>NUCLEOTIDE SEQUENCE [LARGE SCALE GENOMIC DNA]</scope>
</reference>
<dbReference type="VEuPathDB" id="CryptoDB:Vbra_2716"/>
<evidence type="ECO:0000313" key="2">
    <source>
        <dbReference type="Proteomes" id="UP000041254"/>
    </source>
</evidence>
<gene>
    <name evidence="1" type="ORF">Vbra_2716</name>
</gene>
<accession>A0A0G4GMP7</accession>
<keyword evidence="2" id="KW-1185">Reference proteome</keyword>
<protein>
    <submittedName>
        <fullName evidence="1">Uncharacterized protein</fullName>
    </submittedName>
</protein>
<proteinExistence type="predicted"/>
<sequence>MIGWKRENGLTVMSQVAIGLVPLSSIHVQREPTHAPHAQRTVAVDLAESLLICTSLGLSHATKPSLFGAGSSIRYTKIPPRLDSRTRRNE</sequence>
<dbReference type="Proteomes" id="UP000041254">
    <property type="component" value="Unassembled WGS sequence"/>
</dbReference>
<dbReference type="EMBL" id="CDMY01000719">
    <property type="protein sequence ID" value="CEM31469.1"/>
    <property type="molecule type" value="Genomic_DNA"/>
</dbReference>
<name>A0A0G4GMP7_VITBC</name>